<gene>
    <name evidence="2" type="ORF">HOLleu_35549</name>
</gene>
<dbReference type="GO" id="GO:0015074">
    <property type="term" value="P:DNA integration"/>
    <property type="evidence" value="ECO:0007669"/>
    <property type="project" value="InterPro"/>
</dbReference>
<accession>A0A9Q0YIL8</accession>
<comment type="caution">
    <text evidence="2">The sequence shown here is derived from an EMBL/GenBank/DDBJ whole genome shotgun (WGS) entry which is preliminary data.</text>
</comment>
<evidence type="ECO:0000259" key="1">
    <source>
        <dbReference type="PROSITE" id="PS50994"/>
    </source>
</evidence>
<dbReference type="SUPFAM" id="SSF53098">
    <property type="entry name" value="Ribonuclease H-like"/>
    <property type="match status" value="1"/>
</dbReference>
<dbReference type="PROSITE" id="PS50994">
    <property type="entry name" value="INTEGRASE"/>
    <property type="match status" value="1"/>
</dbReference>
<dbReference type="OrthoDB" id="413361at2759"/>
<dbReference type="InterPro" id="IPR012337">
    <property type="entry name" value="RNaseH-like_sf"/>
</dbReference>
<sequence length="784" mass="89793">MDLVDLSSLSRYNKGFKFLLTCIDVLSKYAWVVPLKNKKGPTILKAIKSMLSYGRVPYQIHTDRGGEFINKHVQGFLKEKDIHYFTTNNETKASVVERFNRTLKSRMWKDFTHRNSLKYIGVLSKLVEGYNRSYHRSIKMRPIDVTKENEGTVWNTLYPSYVIKDNGNYKFKLGERVRIAKSKLKYEKGYLPNWSEELFTVVKRKPKPIPVYRLQDWNGEDIGEHQRVGDAYVPLLRVVEIGEKRSAQTSIAKGNWIEYHPLNNITDSAPIQFSVQGSTGDYLDLSQTILHVRAKLIQDNGDDLPPDANVGPVNLLLQSLFSEVDVTMNDRLVTPSTNTYPYRAILETLLSYGPEAKESQLTGSLFYKDTAGKMDSCNPNGNQDVINEGLKARYEYVKNSKIVDLVGPLHCDMFIQQKMLLGGVELKLKLHRSKNEFCLLSSEANAAFKVRIIDASLYVRHVKVHPEVALAHAKALEQGTAKYPNLPKRLVLGCVDTEAFNGAYNKNPFNFHHHHLNFLALYVDGEQLPWKPLRPNFTDDRYIMSYQTLYSGLNSMFTDKGNQINRSDYGKGYTLYAFDLTPDLANGGHFNLRKNGNVRLEMQFENALTRSVSVIVYAEYDAVVEVDKSRVFPSDCLPSMVMKPPWCLLANTDRKEEPGSHWVAIYADGESIEFFDSFGRPPEACAFDFGKFLKRYASKSPLKINDKQIQNIFSTVCGQYCLFFLLHRVRGMSMSSIVNLFTKRYDVNDELVNEFIERRYDIDLPVIDNEYIASQVAKVIFKRD</sequence>
<name>A0A9Q0YIL8_HOLLE</name>
<protein>
    <recommendedName>
        <fullName evidence="1">Integrase catalytic domain-containing protein</fullName>
    </recommendedName>
</protein>
<keyword evidence="3" id="KW-1185">Reference proteome</keyword>
<dbReference type="AlphaFoldDB" id="A0A9Q0YIL8"/>
<dbReference type="InterPro" id="IPR036397">
    <property type="entry name" value="RNaseH_sf"/>
</dbReference>
<dbReference type="Pfam" id="PF00665">
    <property type="entry name" value="rve"/>
    <property type="match status" value="1"/>
</dbReference>
<proteinExistence type="predicted"/>
<reference evidence="2" key="1">
    <citation type="submission" date="2021-10" db="EMBL/GenBank/DDBJ databases">
        <title>Tropical sea cucumber genome reveals ecological adaptation and Cuvierian tubules defense mechanism.</title>
        <authorList>
            <person name="Chen T."/>
        </authorList>
    </citation>
    <scope>NUCLEOTIDE SEQUENCE</scope>
    <source>
        <strain evidence="2">Nanhai2018</strain>
        <tissue evidence="2">Muscle</tissue>
    </source>
</reference>
<dbReference type="Gene3D" id="3.30.420.10">
    <property type="entry name" value="Ribonuclease H-like superfamily/Ribonuclease H"/>
    <property type="match status" value="1"/>
</dbReference>
<feature type="domain" description="Integrase catalytic" evidence="1">
    <location>
        <begin position="1"/>
        <end position="150"/>
    </location>
</feature>
<dbReference type="InterPro" id="IPR001584">
    <property type="entry name" value="Integrase_cat-core"/>
</dbReference>
<evidence type="ECO:0000313" key="3">
    <source>
        <dbReference type="Proteomes" id="UP001152320"/>
    </source>
</evidence>
<evidence type="ECO:0000313" key="2">
    <source>
        <dbReference type="EMBL" id="KAJ8023215.1"/>
    </source>
</evidence>
<dbReference type="Gene3D" id="3.40.395.10">
    <property type="entry name" value="Adenoviral Proteinase, Chain A"/>
    <property type="match status" value="1"/>
</dbReference>
<dbReference type="Proteomes" id="UP001152320">
    <property type="component" value="Chromosome 19"/>
</dbReference>
<dbReference type="PANTHER" id="PTHR46585">
    <property type="entry name" value="INTEGRASE CORE DOMAIN CONTAINING PROTEIN"/>
    <property type="match status" value="1"/>
</dbReference>
<dbReference type="PANTHER" id="PTHR46585:SF1">
    <property type="entry name" value="CHROMO DOMAIN-CONTAINING PROTEIN"/>
    <property type="match status" value="1"/>
</dbReference>
<dbReference type="EMBL" id="JAIZAY010000019">
    <property type="protein sequence ID" value="KAJ8023215.1"/>
    <property type="molecule type" value="Genomic_DNA"/>
</dbReference>
<dbReference type="GO" id="GO:0003676">
    <property type="term" value="F:nucleic acid binding"/>
    <property type="evidence" value="ECO:0007669"/>
    <property type="project" value="InterPro"/>
</dbReference>
<organism evidence="2 3">
    <name type="scientific">Holothuria leucospilota</name>
    <name type="common">Black long sea cucumber</name>
    <name type="synonym">Mertensiothuria leucospilota</name>
    <dbReference type="NCBI Taxonomy" id="206669"/>
    <lineage>
        <taxon>Eukaryota</taxon>
        <taxon>Metazoa</taxon>
        <taxon>Echinodermata</taxon>
        <taxon>Eleutherozoa</taxon>
        <taxon>Echinozoa</taxon>
        <taxon>Holothuroidea</taxon>
        <taxon>Aspidochirotacea</taxon>
        <taxon>Aspidochirotida</taxon>
        <taxon>Holothuriidae</taxon>
        <taxon>Holothuria</taxon>
    </lineage>
</organism>